<dbReference type="Proteomes" id="UP000503011">
    <property type="component" value="Chromosome"/>
</dbReference>
<protein>
    <submittedName>
        <fullName evidence="5">AraC family transcriptional regulator</fullName>
    </submittedName>
</protein>
<dbReference type="InterPro" id="IPR018060">
    <property type="entry name" value="HTH_AraC"/>
</dbReference>
<sequence length="287" mass="31645">MAPGVYRRLGRADGFHLYDMRCLVDHPGWLGPKPESGFRVVLARSGAYLRRVNGRETFVDATSVLLMRPGDELSVAHPLGCGDVFTGLDVTAELLAARADCRLWLDRRGWEGTVGDRVDLRHRALVAACRRGIDGFETAERVHHLMAELLAASGQPGDDVVRAVRRRPATLAAHRRLADQTRAALAAGLFHAGLRDLASTVNSSPHHLSRVFHTVVGQSLTAYRNRMRVRAVLHDLDQGVSSLRTLAHRYGFADQSHLTRVVRQHLGESPSTCVKLLRRDGGPPTRT</sequence>
<dbReference type="RefSeq" id="WP_173156229.1">
    <property type="nucleotide sequence ID" value="NZ_AP022871.1"/>
</dbReference>
<dbReference type="PANTHER" id="PTHR46796">
    <property type="entry name" value="HTH-TYPE TRANSCRIPTIONAL ACTIVATOR RHAS-RELATED"/>
    <property type="match status" value="1"/>
</dbReference>
<evidence type="ECO:0000256" key="1">
    <source>
        <dbReference type="ARBA" id="ARBA00023015"/>
    </source>
</evidence>
<dbReference type="Pfam" id="PF12833">
    <property type="entry name" value="HTH_18"/>
    <property type="match status" value="1"/>
</dbReference>
<gene>
    <name evidence="5" type="ORF">Psuf_021610</name>
</gene>
<evidence type="ECO:0000259" key="4">
    <source>
        <dbReference type="PROSITE" id="PS01124"/>
    </source>
</evidence>
<feature type="domain" description="HTH araC/xylS-type" evidence="4">
    <location>
        <begin position="175"/>
        <end position="276"/>
    </location>
</feature>
<keyword evidence="1" id="KW-0805">Transcription regulation</keyword>
<dbReference type="InterPro" id="IPR050204">
    <property type="entry name" value="AraC_XylS_family_regulators"/>
</dbReference>
<dbReference type="GO" id="GO:0003700">
    <property type="term" value="F:DNA-binding transcription factor activity"/>
    <property type="evidence" value="ECO:0007669"/>
    <property type="project" value="InterPro"/>
</dbReference>
<evidence type="ECO:0000256" key="3">
    <source>
        <dbReference type="ARBA" id="ARBA00023163"/>
    </source>
</evidence>
<organism evidence="5 6">
    <name type="scientific">Phytohabitans suffuscus</name>
    <dbReference type="NCBI Taxonomy" id="624315"/>
    <lineage>
        <taxon>Bacteria</taxon>
        <taxon>Bacillati</taxon>
        <taxon>Actinomycetota</taxon>
        <taxon>Actinomycetes</taxon>
        <taxon>Micromonosporales</taxon>
        <taxon>Micromonosporaceae</taxon>
    </lineage>
</organism>
<dbReference type="Gene3D" id="1.10.10.60">
    <property type="entry name" value="Homeodomain-like"/>
    <property type="match status" value="1"/>
</dbReference>
<dbReference type="PROSITE" id="PS00041">
    <property type="entry name" value="HTH_ARAC_FAMILY_1"/>
    <property type="match status" value="1"/>
</dbReference>
<dbReference type="PROSITE" id="PS01124">
    <property type="entry name" value="HTH_ARAC_FAMILY_2"/>
    <property type="match status" value="1"/>
</dbReference>
<proteinExistence type="predicted"/>
<accession>A0A6F8YFU2</accession>
<evidence type="ECO:0000313" key="5">
    <source>
        <dbReference type="EMBL" id="BCB84848.1"/>
    </source>
</evidence>
<keyword evidence="2" id="KW-0238">DNA-binding</keyword>
<dbReference type="EMBL" id="AP022871">
    <property type="protein sequence ID" value="BCB84848.1"/>
    <property type="molecule type" value="Genomic_DNA"/>
</dbReference>
<reference evidence="5 6" key="1">
    <citation type="submission" date="2020-03" db="EMBL/GenBank/DDBJ databases">
        <title>Whole genome shotgun sequence of Phytohabitans suffuscus NBRC 105367.</title>
        <authorList>
            <person name="Komaki H."/>
            <person name="Tamura T."/>
        </authorList>
    </citation>
    <scope>NUCLEOTIDE SEQUENCE [LARGE SCALE GENOMIC DNA]</scope>
    <source>
        <strain evidence="5 6">NBRC 105367</strain>
    </source>
</reference>
<dbReference type="InterPro" id="IPR018062">
    <property type="entry name" value="HTH_AraC-typ_CS"/>
</dbReference>
<dbReference type="GO" id="GO:0043565">
    <property type="term" value="F:sequence-specific DNA binding"/>
    <property type="evidence" value="ECO:0007669"/>
    <property type="project" value="InterPro"/>
</dbReference>
<dbReference type="KEGG" id="psuu:Psuf_021610"/>
<keyword evidence="6" id="KW-1185">Reference proteome</keyword>
<evidence type="ECO:0000313" key="6">
    <source>
        <dbReference type="Proteomes" id="UP000503011"/>
    </source>
</evidence>
<reference evidence="5 6" key="2">
    <citation type="submission" date="2020-03" db="EMBL/GenBank/DDBJ databases">
        <authorList>
            <person name="Ichikawa N."/>
            <person name="Kimura A."/>
            <person name="Kitahashi Y."/>
            <person name="Uohara A."/>
        </authorList>
    </citation>
    <scope>NUCLEOTIDE SEQUENCE [LARGE SCALE GENOMIC DNA]</scope>
    <source>
        <strain evidence="5 6">NBRC 105367</strain>
    </source>
</reference>
<dbReference type="SMART" id="SM00342">
    <property type="entry name" value="HTH_ARAC"/>
    <property type="match status" value="1"/>
</dbReference>
<keyword evidence="3" id="KW-0804">Transcription</keyword>
<name>A0A6F8YFU2_9ACTN</name>
<dbReference type="AlphaFoldDB" id="A0A6F8YFU2"/>
<evidence type="ECO:0000256" key="2">
    <source>
        <dbReference type="ARBA" id="ARBA00023125"/>
    </source>
</evidence>